<dbReference type="AlphaFoldDB" id="A0A380TJW6"/>
<accession>A0A380TJW6</accession>
<keyword evidence="1" id="KW-1133">Transmembrane helix</keyword>
<proteinExistence type="predicted"/>
<reference evidence="2" key="1">
    <citation type="submission" date="2018-07" db="EMBL/GenBank/DDBJ databases">
        <authorList>
            <person name="Quirk P.G."/>
            <person name="Krulwich T.A."/>
        </authorList>
    </citation>
    <scope>NUCLEOTIDE SEQUENCE</scope>
</reference>
<sequence>MTAFFTKFVEHKHNKPSPLANIRISDRVNVANPATTRLMPSTFALSTAELTQVRQSLTLPLVGTDDHAFSVPADSVYGGASVVSVPPTTAGSLAWIDQQPKNGATGNRSLKVRYSIPPGGILRYRVRAYGTAISAPATTPTPAPASPSYEVLYCRDADSLDRLSSLMASKKRILFCFDGLDGAKLISTGLFNPGEWKLSAGPGGLPLVTINPAWEVVAIIAIIAVMVVSVVVILAIQQIVLKGYEYGYRIYIEQYGAEVNIGGFSVQFSMPTLVLRLDPPAD</sequence>
<feature type="transmembrane region" description="Helical" evidence="1">
    <location>
        <begin position="216"/>
        <end position="236"/>
    </location>
</feature>
<keyword evidence="1" id="KW-0472">Membrane</keyword>
<gene>
    <name evidence="2" type="ORF">DF3PB_6230001</name>
</gene>
<dbReference type="EMBL" id="UIDG01000583">
    <property type="protein sequence ID" value="SUS08297.1"/>
    <property type="molecule type" value="Genomic_DNA"/>
</dbReference>
<evidence type="ECO:0000256" key="1">
    <source>
        <dbReference type="SAM" id="Phobius"/>
    </source>
</evidence>
<name>A0A380TJW6_9ZZZZ</name>
<evidence type="ECO:0000313" key="2">
    <source>
        <dbReference type="EMBL" id="SUS08297.1"/>
    </source>
</evidence>
<protein>
    <submittedName>
        <fullName evidence="2">Uncharacterized protein</fullName>
    </submittedName>
</protein>
<organism evidence="2">
    <name type="scientific">metagenome</name>
    <dbReference type="NCBI Taxonomy" id="256318"/>
    <lineage>
        <taxon>unclassified sequences</taxon>
        <taxon>metagenomes</taxon>
    </lineage>
</organism>
<keyword evidence="1" id="KW-0812">Transmembrane</keyword>